<name>A0ACC1PE29_9PEZI</name>
<accession>A0ACC1PE29</accession>
<dbReference type="Proteomes" id="UP001143856">
    <property type="component" value="Unassembled WGS sequence"/>
</dbReference>
<sequence>MRVLKSLNNSIVSNTNIISHRDQTLTPLETYDGWVNPEDLAPMPQCIAQQDQSTWLSTMTKCTSHRCTNWFIWCTHQQWLTQLSCLKTEFSSDIIARYLSYCSRSVLAKAQLYQWIHAITGRTWLVQVGDATGLQSLSPASLTEGYAAFEMTDRAPTCLADSKSAESMEPFQHVITSCAFTATTRHTGNAARPWEYSESLKSMVALDSETAGYDLTHGSISFGSYFDKECFCTTFTYDPYNEPCLGLDLAKERLWIHATCGSTSLPYKWMDKLKIMGFAYVRIEDWYFSVDAAEMPKQVVELTDRCVTDACDVDSYGYCKVKHAVDRACFCGALTIDLEAESRSGLELTKEWLWINATCGPTALPNDWMDKLQTTRFAYIPKEEWHWPTCVADMPKQVIERASHPCSTDACEVDANGYCKVKRAVDRACFCYDIAYDSCGGSCHLFETRIDYVKWLHDLCDNVKDWHGLPDNWRQLAAPTPLDMIPWRWTFKPTGTCVSNEWKLRSFALINMATLIAAFLTRGRPTHQISRVFLWHPHPESWFFKGALIVALQLLANWFNTFLIQNNPGYGDIPVVQVMLFWCSMPRLTWLIILLTDARSFQALESSAISSSLFAELIFQLLSSYYMAMTVQYGRKHNFYLGGLENAERGTPAQLMYVGALAWVSIICLALVGLILAANFRTEKGWRSETTSLMQSEGGAYGTFPVAGQKNQVSRKIPLALFQILVLGMLLLWIAQWLFWGGFIGVSSEEWSEQLIVRVEECLDQVSAMDQWLFEVMALIVSGVSLAGIVVTLMLHADRPLPRWPFSITINALISTLATISRSTLLVSVTAAIGQRAWARLDKGQHPLSDLEIYDGASRGPWGSLTLLWSTRLSDLASLGAMVTILSLAMGPFTQHITSFERAPQPTGFSNISTRIIFEMGVDPAGNISPKAFSQTPAAFSSLMTQGLYFDGNLSDPFSRNALQLCPTSFWGNVSFEMAETLAVCSECANLTTYLSPPQRGNTTELSKWMWMLPNQASTHWTTFGDGITLVIATDSWTNNGTGQPVATQECALYWCINKYDSRMTSGVLTETLIPSFSDGSAESDVPFFSLKPPRSESSFYKHDSQLYGSYSTGWINGTFLINTVAHQLVQTYLSELLSGYANFLNYYEQGAAISSNEVLLRFYSKASTLNTTATDAIVPVPGTETAMEVLVRVKWAWLILPVVLQLAAAVFHLHNGGEEQGPGPA</sequence>
<gene>
    <name evidence="1" type="ORF">NUW58_g3133</name>
</gene>
<evidence type="ECO:0000313" key="2">
    <source>
        <dbReference type="Proteomes" id="UP001143856"/>
    </source>
</evidence>
<organism evidence="1 2">
    <name type="scientific">Xylaria curta</name>
    <dbReference type="NCBI Taxonomy" id="42375"/>
    <lineage>
        <taxon>Eukaryota</taxon>
        <taxon>Fungi</taxon>
        <taxon>Dikarya</taxon>
        <taxon>Ascomycota</taxon>
        <taxon>Pezizomycotina</taxon>
        <taxon>Sordariomycetes</taxon>
        <taxon>Xylariomycetidae</taxon>
        <taxon>Xylariales</taxon>
        <taxon>Xylariaceae</taxon>
        <taxon>Xylaria</taxon>
    </lineage>
</organism>
<comment type="caution">
    <text evidence="1">The sequence shown here is derived from an EMBL/GenBank/DDBJ whole genome shotgun (WGS) entry which is preliminary data.</text>
</comment>
<proteinExistence type="predicted"/>
<reference evidence="1" key="1">
    <citation type="submission" date="2022-10" db="EMBL/GenBank/DDBJ databases">
        <title>Genome Sequence of Xylaria curta.</title>
        <authorList>
            <person name="Buettner E."/>
        </authorList>
    </citation>
    <scope>NUCLEOTIDE SEQUENCE</scope>
    <source>
        <strain evidence="1">Babe10</strain>
    </source>
</reference>
<keyword evidence="2" id="KW-1185">Reference proteome</keyword>
<dbReference type="EMBL" id="JAPDGR010000455">
    <property type="protein sequence ID" value="KAJ2990080.1"/>
    <property type="molecule type" value="Genomic_DNA"/>
</dbReference>
<evidence type="ECO:0000313" key="1">
    <source>
        <dbReference type="EMBL" id="KAJ2990080.1"/>
    </source>
</evidence>
<protein>
    <submittedName>
        <fullName evidence="1">Uncharacterized protein</fullName>
    </submittedName>
</protein>